<dbReference type="PANTHER" id="PTHR43968">
    <property type="match status" value="1"/>
</dbReference>
<dbReference type="RefSeq" id="WP_224193439.1">
    <property type="nucleotide sequence ID" value="NZ_JAIRAU010000027.1"/>
</dbReference>
<comment type="caution">
    <text evidence="3">The sequence shown here is derived from an EMBL/GenBank/DDBJ whole genome shotgun (WGS) entry which is preliminary data.</text>
</comment>
<feature type="domain" description="GST C-terminal" evidence="2">
    <location>
        <begin position="87"/>
        <end position="222"/>
    </location>
</feature>
<dbReference type="InterPro" id="IPR036249">
    <property type="entry name" value="Thioredoxin-like_sf"/>
</dbReference>
<dbReference type="EMBL" id="JAIRAU010000027">
    <property type="protein sequence ID" value="MBZ5711678.1"/>
    <property type="molecule type" value="Genomic_DNA"/>
</dbReference>
<dbReference type="SUPFAM" id="SSF47616">
    <property type="entry name" value="GST C-terminal domain-like"/>
    <property type="match status" value="1"/>
</dbReference>
<evidence type="ECO:0000259" key="2">
    <source>
        <dbReference type="PROSITE" id="PS50405"/>
    </source>
</evidence>
<dbReference type="Proteomes" id="UP001139031">
    <property type="component" value="Unassembled WGS sequence"/>
</dbReference>
<dbReference type="PANTHER" id="PTHR43968:SF6">
    <property type="entry name" value="GLUTATHIONE S-TRANSFERASE OMEGA"/>
    <property type="match status" value="1"/>
</dbReference>
<name>A0ABS7TTX6_9BACT</name>
<evidence type="ECO:0000313" key="4">
    <source>
        <dbReference type="Proteomes" id="UP001139031"/>
    </source>
</evidence>
<organism evidence="3 4">
    <name type="scientific">Nannocystis pusilla</name>
    <dbReference type="NCBI Taxonomy" id="889268"/>
    <lineage>
        <taxon>Bacteria</taxon>
        <taxon>Pseudomonadati</taxon>
        <taxon>Myxococcota</taxon>
        <taxon>Polyangia</taxon>
        <taxon>Nannocystales</taxon>
        <taxon>Nannocystaceae</taxon>
        <taxon>Nannocystis</taxon>
    </lineage>
</organism>
<dbReference type="SUPFAM" id="SSF52833">
    <property type="entry name" value="Thioredoxin-like"/>
    <property type="match status" value="1"/>
</dbReference>
<dbReference type="Gene3D" id="3.40.30.10">
    <property type="entry name" value="Glutaredoxin"/>
    <property type="match status" value="1"/>
</dbReference>
<dbReference type="InterPro" id="IPR004045">
    <property type="entry name" value="Glutathione_S-Trfase_N"/>
</dbReference>
<dbReference type="CDD" id="cd00299">
    <property type="entry name" value="GST_C_family"/>
    <property type="match status" value="1"/>
</dbReference>
<evidence type="ECO:0000259" key="1">
    <source>
        <dbReference type="PROSITE" id="PS50404"/>
    </source>
</evidence>
<reference evidence="3" key="1">
    <citation type="submission" date="2021-08" db="EMBL/GenBank/DDBJ databases">
        <authorList>
            <person name="Stevens D.C."/>
        </authorList>
    </citation>
    <scope>NUCLEOTIDE SEQUENCE</scope>
    <source>
        <strain evidence="3">DSM 53165</strain>
    </source>
</reference>
<keyword evidence="4" id="KW-1185">Reference proteome</keyword>
<accession>A0ABS7TTX6</accession>
<protein>
    <submittedName>
        <fullName evidence="3">Glutathione S-transferase family protein</fullName>
    </submittedName>
</protein>
<sequence length="229" mass="24936">MKLLNSPLSPFAARVRLAIHAKSLPVELAPSGMWTPDGQKSPEYLALNPIGKVPTLILDDGTALPESDTIVEYLADAFPQAGLRPSRPQDIARGRLLARIFEQYVMAPGWGGLFGQLFAPSRDDAVLDAALAKIHEGMRHLSHFMVDTPFAVSDAITTADCALVPFLSFQSRIARFYGRGDLLAEHPRIAAYHARTQRDPAVQKVLAEMRDGLVGSRLACLLTPDEQPG</sequence>
<dbReference type="PROSITE" id="PS50405">
    <property type="entry name" value="GST_CTER"/>
    <property type="match status" value="1"/>
</dbReference>
<dbReference type="Pfam" id="PF13417">
    <property type="entry name" value="GST_N_3"/>
    <property type="match status" value="1"/>
</dbReference>
<evidence type="ECO:0000313" key="3">
    <source>
        <dbReference type="EMBL" id="MBZ5711678.1"/>
    </source>
</evidence>
<dbReference type="SFLD" id="SFLDS00019">
    <property type="entry name" value="Glutathione_Transferase_(cytos"/>
    <property type="match status" value="1"/>
</dbReference>
<dbReference type="SFLD" id="SFLDG00358">
    <property type="entry name" value="Main_(cytGST)"/>
    <property type="match status" value="1"/>
</dbReference>
<dbReference type="InterPro" id="IPR050983">
    <property type="entry name" value="GST_Omega/HSP26"/>
</dbReference>
<dbReference type="InterPro" id="IPR040079">
    <property type="entry name" value="Glutathione_S-Trfase"/>
</dbReference>
<dbReference type="PROSITE" id="PS50404">
    <property type="entry name" value="GST_NTER"/>
    <property type="match status" value="1"/>
</dbReference>
<dbReference type="Pfam" id="PF13410">
    <property type="entry name" value="GST_C_2"/>
    <property type="match status" value="1"/>
</dbReference>
<dbReference type="InterPro" id="IPR036282">
    <property type="entry name" value="Glutathione-S-Trfase_C_sf"/>
</dbReference>
<feature type="domain" description="GST N-terminal" evidence="1">
    <location>
        <begin position="1"/>
        <end position="82"/>
    </location>
</feature>
<dbReference type="InterPro" id="IPR010987">
    <property type="entry name" value="Glutathione-S-Trfase_C-like"/>
</dbReference>
<dbReference type="Gene3D" id="1.20.1050.10">
    <property type="match status" value="1"/>
</dbReference>
<proteinExistence type="predicted"/>
<gene>
    <name evidence="3" type="ORF">K7C98_20755</name>
</gene>